<organism evidence="2 3">
    <name type="scientific">Polarella glacialis</name>
    <name type="common">Dinoflagellate</name>
    <dbReference type="NCBI Taxonomy" id="89957"/>
    <lineage>
        <taxon>Eukaryota</taxon>
        <taxon>Sar</taxon>
        <taxon>Alveolata</taxon>
        <taxon>Dinophyceae</taxon>
        <taxon>Suessiales</taxon>
        <taxon>Suessiaceae</taxon>
        <taxon>Polarella</taxon>
    </lineage>
</organism>
<name>A0A813LMW3_POLGL</name>
<dbReference type="SUPFAM" id="SSF54236">
    <property type="entry name" value="Ubiquitin-like"/>
    <property type="match status" value="1"/>
</dbReference>
<evidence type="ECO:0000313" key="2">
    <source>
        <dbReference type="EMBL" id="CAE8736437.1"/>
    </source>
</evidence>
<dbReference type="PROSITE" id="PS50053">
    <property type="entry name" value="UBIQUITIN_2"/>
    <property type="match status" value="1"/>
</dbReference>
<sequence>MNSSDEEEVIEITVRAVSGELLLVGNFGRAEEVRTVQQQLCAKVGVPTLAQRLLMQDRILHPSEELQSLFGDLEPQTFLDLTFVASLELVLAELATYLDIRDCYLSELREAFRSFTYFPCRGNEEVQNLVIRLCDNYLADVRCLAIEVLPEVVDVGNPDALRVIERHLVDGGLPMNGNSNQKKFGHPVKIAAINAACKLCPVSSVSILELLYACIGSSRENDMGVLLAGMGALMKLLQPEIAGSLVLNVASSSAATTSLFDVIYRKSRERPDVAVEALSCLVHCVRGLLSERFFPHTLWIFDFCERLINCFDHVTKAAALRQAMLDALETLFAGEKLWILQACLVHFLRQRRSRGCRLLAWEAFSPGSLAEATKRGSRRRREILWELSRFSSKTQPRFQNLATFEDLRLRCAMVRVHCPQV</sequence>
<dbReference type="Proteomes" id="UP000626109">
    <property type="component" value="Unassembled WGS sequence"/>
</dbReference>
<dbReference type="InterPro" id="IPR029071">
    <property type="entry name" value="Ubiquitin-like_domsf"/>
</dbReference>
<evidence type="ECO:0000313" key="3">
    <source>
        <dbReference type="Proteomes" id="UP000626109"/>
    </source>
</evidence>
<reference evidence="2" key="1">
    <citation type="submission" date="2021-02" db="EMBL/GenBank/DDBJ databases">
        <authorList>
            <person name="Dougan E. K."/>
            <person name="Rhodes N."/>
            <person name="Thang M."/>
            <person name="Chan C."/>
        </authorList>
    </citation>
    <scope>NUCLEOTIDE SEQUENCE</scope>
</reference>
<evidence type="ECO:0000259" key="1">
    <source>
        <dbReference type="PROSITE" id="PS50053"/>
    </source>
</evidence>
<dbReference type="EMBL" id="CAJNNW010036662">
    <property type="protein sequence ID" value="CAE8736437.1"/>
    <property type="molecule type" value="Genomic_DNA"/>
</dbReference>
<dbReference type="InterPro" id="IPR000626">
    <property type="entry name" value="Ubiquitin-like_dom"/>
</dbReference>
<dbReference type="SUPFAM" id="SSF48371">
    <property type="entry name" value="ARM repeat"/>
    <property type="match status" value="1"/>
</dbReference>
<dbReference type="InterPro" id="IPR016024">
    <property type="entry name" value="ARM-type_fold"/>
</dbReference>
<gene>
    <name evidence="2" type="ORF">PGLA2088_LOCUS48312</name>
</gene>
<comment type="caution">
    <text evidence="2">The sequence shown here is derived from an EMBL/GenBank/DDBJ whole genome shotgun (WGS) entry which is preliminary data.</text>
</comment>
<dbReference type="AlphaFoldDB" id="A0A813LMW3"/>
<protein>
    <recommendedName>
        <fullName evidence="1">Ubiquitin-like domain-containing protein</fullName>
    </recommendedName>
</protein>
<accession>A0A813LMW3</accession>
<proteinExistence type="predicted"/>
<feature type="domain" description="Ubiquitin-like" evidence="1">
    <location>
        <begin position="10"/>
        <end position="69"/>
    </location>
</feature>